<dbReference type="GO" id="GO:0015074">
    <property type="term" value="P:DNA integration"/>
    <property type="evidence" value="ECO:0007669"/>
    <property type="project" value="InterPro"/>
</dbReference>
<dbReference type="CDD" id="cd01189">
    <property type="entry name" value="INT_ICEBs1_C_like"/>
    <property type="match status" value="1"/>
</dbReference>
<keyword evidence="1" id="KW-0233">DNA recombination</keyword>
<sequence length="220" mass="25529">MHQQLQLIKEYDYEIYIPLLIMGTAGGDRTAEAVGVLEKNIDFKNNILRIENGLDYKDGVLQLTGLKSKAGYRIAPLLPYVANDLKAWIKYRNKKRKEVITVVNKETGEKTIDLTRWKNDLGLLWCSLEDGRPLSQDFLQHRYKKLRDKYNDELIEMRPYDFRHSYAAGLRYSGVPMEDISELIGHTDSSFTHKTYARPIEKTHYEAAEKLQLSMLGTKK</sequence>
<dbReference type="InterPro" id="IPR011010">
    <property type="entry name" value="DNA_brk_join_enz"/>
</dbReference>
<name>A0A645FCJ4_9ZZZZ</name>
<dbReference type="InterPro" id="IPR002104">
    <property type="entry name" value="Integrase_catalytic"/>
</dbReference>
<proteinExistence type="predicted"/>
<organism evidence="3">
    <name type="scientific">bioreactor metagenome</name>
    <dbReference type="NCBI Taxonomy" id="1076179"/>
    <lineage>
        <taxon>unclassified sequences</taxon>
        <taxon>metagenomes</taxon>
        <taxon>ecological metagenomes</taxon>
    </lineage>
</organism>
<feature type="domain" description="Tyr recombinase" evidence="2">
    <location>
        <begin position="1"/>
        <end position="209"/>
    </location>
</feature>
<reference evidence="3" key="1">
    <citation type="submission" date="2019-08" db="EMBL/GenBank/DDBJ databases">
        <authorList>
            <person name="Kucharzyk K."/>
            <person name="Murdoch R.W."/>
            <person name="Higgins S."/>
            <person name="Loffler F."/>
        </authorList>
    </citation>
    <scope>NUCLEOTIDE SEQUENCE</scope>
</reference>
<evidence type="ECO:0000313" key="3">
    <source>
        <dbReference type="EMBL" id="MPN11356.1"/>
    </source>
</evidence>
<dbReference type="GO" id="GO:0003677">
    <property type="term" value="F:DNA binding"/>
    <property type="evidence" value="ECO:0007669"/>
    <property type="project" value="InterPro"/>
</dbReference>
<accession>A0A645FCJ4</accession>
<dbReference type="Pfam" id="PF00589">
    <property type="entry name" value="Phage_integrase"/>
    <property type="match status" value="1"/>
</dbReference>
<dbReference type="AlphaFoldDB" id="A0A645FCJ4"/>
<evidence type="ECO:0000259" key="2">
    <source>
        <dbReference type="PROSITE" id="PS51898"/>
    </source>
</evidence>
<dbReference type="SUPFAM" id="SSF56349">
    <property type="entry name" value="DNA breaking-rejoining enzymes"/>
    <property type="match status" value="1"/>
</dbReference>
<dbReference type="GO" id="GO:0006310">
    <property type="term" value="P:DNA recombination"/>
    <property type="evidence" value="ECO:0007669"/>
    <property type="project" value="UniProtKB-KW"/>
</dbReference>
<dbReference type="EMBL" id="VSSQ01057560">
    <property type="protein sequence ID" value="MPN11356.1"/>
    <property type="molecule type" value="Genomic_DNA"/>
</dbReference>
<protein>
    <recommendedName>
        <fullName evidence="2">Tyr recombinase domain-containing protein</fullName>
    </recommendedName>
</protein>
<dbReference type="Gene3D" id="1.10.443.10">
    <property type="entry name" value="Intergrase catalytic core"/>
    <property type="match status" value="1"/>
</dbReference>
<evidence type="ECO:0000256" key="1">
    <source>
        <dbReference type="ARBA" id="ARBA00023172"/>
    </source>
</evidence>
<comment type="caution">
    <text evidence="3">The sequence shown here is derived from an EMBL/GenBank/DDBJ whole genome shotgun (WGS) entry which is preliminary data.</text>
</comment>
<dbReference type="InterPro" id="IPR013762">
    <property type="entry name" value="Integrase-like_cat_sf"/>
</dbReference>
<dbReference type="PROSITE" id="PS51898">
    <property type="entry name" value="TYR_RECOMBINASE"/>
    <property type="match status" value="1"/>
</dbReference>
<gene>
    <name evidence="3" type="ORF">SDC9_158657</name>
</gene>